<evidence type="ECO:0000259" key="7">
    <source>
        <dbReference type="Pfam" id="PF00361"/>
    </source>
</evidence>
<dbReference type="GO" id="GO:0050136">
    <property type="term" value="F:NADH dehydrogenase (quinone) (non-electrogenic) activity"/>
    <property type="evidence" value="ECO:0007669"/>
    <property type="project" value="UniProtKB-UniRule"/>
</dbReference>
<feature type="transmembrane region" description="Helical" evidence="5">
    <location>
        <begin position="468"/>
        <end position="488"/>
    </location>
</feature>
<keyword evidence="5" id="KW-1003">Cell membrane</keyword>
<dbReference type="GO" id="GO:0048038">
    <property type="term" value="F:quinone binding"/>
    <property type="evidence" value="ECO:0007669"/>
    <property type="project" value="UniProtKB-KW"/>
</dbReference>
<dbReference type="GO" id="GO:0042773">
    <property type="term" value="P:ATP synthesis coupled electron transport"/>
    <property type="evidence" value="ECO:0007669"/>
    <property type="project" value="InterPro"/>
</dbReference>
<dbReference type="PRINTS" id="PR01434">
    <property type="entry name" value="NADHDHGNASE5"/>
</dbReference>
<feature type="transmembrane region" description="Helical" evidence="5">
    <location>
        <begin position="78"/>
        <end position="98"/>
    </location>
</feature>
<comment type="subcellular location">
    <subcellularLocation>
        <location evidence="5">Cell membrane</location>
        <topology evidence="5">Multi-pass membrane protein</topology>
    </subcellularLocation>
    <subcellularLocation>
        <location evidence="1">Endomembrane system</location>
        <topology evidence="1">Multi-pass membrane protein</topology>
    </subcellularLocation>
    <subcellularLocation>
        <location evidence="6">Membrane</location>
        <topology evidence="6">Multi-pass membrane protein</topology>
    </subcellularLocation>
</comment>
<evidence type="ECO:0000256" key="5">
    <source>
        <dbReference type="HAMAP-Rule" id="MF_00445"/>
    </source>
</evidence>
<keyword evidence="2 5" id="KW-0812">Transmembrane</keyword>
<evidence type="ECO:0000256" key="2">
    <source>
        <dbReference type="ARBA" id="ARBA00022692"/>
    </source>
</evidence>
<keyword evidence="5" id="KW-0874">Quinone</keyword>
<evidence type="ECO:0000256" key="6">
    <source>
        <dbReference type="RuleBase" id="RU000320"/>
    </source>
</evidence>
<organism evidence="8 9">
    <name type="scientific">Achromobacter aegrifaciens</name>
    <dbReference type="NCBI Taxonomy" id="1287736"/>
    <lineage>
        <taxon>Bacteria</taxon>
        <taxon>Pseudomonadati</taxon>
        <taxon>Pseudomonadota</taxon>
        <taxon>Betaproteobacteria</taxon>
        <taxon>Burkholderiales</taxon>
        <taxon>Alcaligenaceae</taxon>
        <taxon>Achromobacter</taxon>
    </lineage>
</organism>
<evidence type="ECO:0000313" key="9">
    <source>
        <dbReference type="Proteomes" id="UP000044098"/>
    </source>
</evidence>
<dbReference type="GO" id="GO:0005886">
    <property type="term" value="C:plasma membrane"/>
    <property type="evidence" value="ECO:0007669"/>
    <property type="project" value="UniProtKB-SubCell"/>
</dbReference>
<feature type="transmembrane region" description="Helical" evidence="5">
    <location>
        <begin position="39"/>
        <end position="58"/>
    </location>
</feature>
<comment type="function">
    <text evidence="5">NDH-1 shuttles electrons from NADH, via FMN and iron-sulfur (Fe-S) centers, to quinones in the respiratory chain. The immediate electron acceptor for the enzyme in this species is believed to be ubiquinone. Couples the redox reaction to proton translocation (for every two electrons transferred, four hydrogen ions are translocated across the cytoplasmic membrane), and thus conserves the redox energy in a proton gradient.</text>
</comment>
<dbReference type="Pfam" id="PF00361">
    <property type="entry name" value="Proton_antipo_M"/>
    <property type="match status" value="1"/>
</dbReference>
<keyword evidence="5" id="KW-0830">Ubiquinone</keyword>
<dbReference type="Proteomes" id="UP000044098">
    <property type="component" value="Unassembled WGS sequence"/>
</dbReference>
<evidence type="ECO:0000313" key="8">
    <source>
        <dbReference type="EMBL" id="CUI40281.1"/>
    </source>
</evidence>
<sequence length="494" mass="52530">MMQSQIDFALATPEILLLVFGLAILLVDAVSNHPERKPTFLLTMLALGVLTVVSALQWKNGVVGSTFNGLYVTDELSHLLKIASYIAVAATLVYGRVYAQLRDMMRGGELYVLTLFALLGQMAMISSGNLISIYLGLELMSLALYALIALRRDNVVATEAAMKYFVLGALASGFLLYGMSMIYGATGHLDLAEVSKVIAAGKAEKLALVFGIVFLVSGLAFKLGAVPFHMWVPDVYQGSPTAVTLILGGAPKLAAFAITLRLLVDGLHGLAADWQPMLMILAVLSLAIGNLTAIAQTNFKRMLAYSTISHMGFVLLGLMSGSVAGKPELSSAAYGASLFYMLTYVLTTLASFGIVLLLSRQGFECEHIDDLKGLNRRSPWHAAIVLLLMFSLAGIPPLVGFYAKLAVLQALVSAGHVTLAVIAVLFSLIGAFYYLRVVKVVYFDEPAADAAPMVATCGQRGVLSVNGALILILGILPGGLMALCVQAIRSSLSL</sequence>
<name>A0AAD2KIL1_ACHAE</name>
<comment type="caution">
    <text evidence="8">The sequence shown here is derived from an EMBL/GenBank/DDBJ whole genome shotgun (WGS) entry which is preliminary data.</text>
</comment>
<evidence type="ECO:0000256" key="3">
    <source>
        <dbReference type="ARBA" id="ARBA00022989"/>
    </source>
</evidence>
<evidence type="ECO:0000256" key="1">
    <source>
        <dbReference type="ARBA" id="ARBA00004127"/>
    </source>
</evidence>
<gene>
    <name evidence="5 8" type="primary">nuoN</name>
    <name evidence="8" type="ORF">ERS370000_00341</name>
</gene>
<dbReference type="EMBL" id="CYTK01000001">
    <property type="protein sequence ID" value="CUI40281.1"/>
    <property type="molecule type" value="Genomic_DNA"/>
</dbReference>
<keyword evidence="3 5" id="KW-1133">Transmembrane helix</keyword>
<feature type="transmembrane region" description="Helical" evidence="5">
    <location>
        <begin position="206"/>
        <end position="230"/>
    </location>
</feature>
<keyword evidence="4 5" id="KW-0472">Membrane</keyword>
<dbReference type="InterPro" id="IPR001750">
    <property type="entry name" value="ND/Mrp_TM"/>
</dbReference>
<dbReference type="GO" id="GO:0008137">
    <property type="term" value="F:NADH dehydrogenase (ubiquinone) activity"/>
    <property type="evidence" value="ECO:0007669"/>
    <property type="project" value="InterPro"/>
</dbReference>
<feature type="transmembrane region" description="Helical" evidence="5">
    <location>
        <begin position="242"/>
        <end position="264"/>
    </location>
</feature>
<feature type="transmembrane region" description="Helical" evidence="5">
    <location>
        <begin position="302"/>
        <end position="325"/>
    </location>
</feature>
<feature type="transmembrane region" description="Helical" evidence="5">
    <location>
        <begin position="337"/>
        <end position="359"/>
    </location>
</feature>
<keyword evidence="5" id="KW-1278">Translocase</keyword>
<dbReference type="NCBIfam" id="TIGR01770">
    <property type="entry name" value="NDH_I_N"/>
    <property type="match status" value="1"/>
</dbReference>
<accession>A0AAD2KIL1</accession>
<dbReference type="AlphaFoldDB" id="A0AAD2KIL1"/>
<dbReference type="HAMAP" id="MF_00445">
    <property type="entry name" value="NDH1_NuoN_1"/>
    <property type="match status" value="1"/>
</dbReference>
<dbReference type="GO" id="GO:0012505">
    <property type="term" value="C:endomembrane system"/>
    <property type="evidence" value="ECO:0007669"/>
    <property type="project" value="UniProtKB-SubCell"/>
</dbReference>
<comment type="similarity">
    <text evidence="5">Belongs to the complex I subunit 2 family.</text>
</comment>
<dbReference type="EC" id="7.1.1.-" evidence="5"/>
<feature type="transmembrane region" description="Helical" evidence="5">
    <location>
        <begin position="162"/>
        <end position="186"/>
    </location>
</feature>
<keyword evidence="5" id="KW-0813">Transport</keyword>
<keyword evidence="5" id="KW-0520">NAD</keyword>
<feature type="transmembrane region" description="Helical" evidence="5">
    <location>
        <begin position="110"/>
        <end position="127"/>
    </location>
</feature>
<feature type="transmembrane region" description="Helical" evidence="5">
    <location>
        <begin position="133"/>
        <end position="150"/>
    </location>
</feature>
<dbReference type="InterPro" id="IPR010096">
    <property type="entry name" value="NADH-Q_OxRdtase_suN/2"/>
</dbReference>
<dbReference type="NCBIfam" id="NF004442">
    <property type="entry name" value="PRK05777.1-5"/>
    <property type="match status" value="1"/>
</dbReference>
<protein>
    <recommendedName>
        <fullName evidence="5">NADH-quinone oxidoreductase subunit N</fullName>
        <ecNumber evidence="5">7.1.1.-</ecNumber>
    </recommendedName>
    <alternativeName>
        <fullName evidence="5">NADH dehydrogenase I subunit N</fullName>
    </alternativeName>
    <alternativeName>
        <fullName evidence="5">NDH-1 subunit N</fullName>
    </alternativeName>
</protein>
<feature type="domain" description="NADH:quinone oxidoreductase/Mrp antiporter transmembrane" evidence="7">
    <location>
        <begin position="127"/>
        <end position="429"/>
    </location>
</feature>
<proteinExistence type="inferred from homology"/>
<feature type="transmembrane region" description="Helical" evidence="5">
    <location>
        <begin position="276"/>
        <end position="295"/>
    </location>
</feature>
<reference evidence="8 9" key="1">
    <citation type="submission" date="2015-09" db="EMBL/GenBank/DDBJ databases">
        <authorList>
            <consortium name="Pathogen Informatics"/>
        </authorList>
    </citation>
    <scope>NUCLEOTIDE SEQUENCE [LARGE SCALE GENOMIC DNA]</scope>
    <source>
        <strain evidence="8 9">2789STDY5608625</strain>
    </source>
</reference>
<feature type="transmembrane region" description="Helical" evidence="5">
    <location>
        <begin position="6"/>
        <end position="27"/>
    </location>
</feature>
<evidence type="ECO:0000256" key="4">
    <source>
        <dbReference type="ARBA" id="ARBA00023136"/>
    </source>
</evidence>
<feature type="transmembrane region" description="Helical" evidence="5">
    <location>
        <begin position="380"/>
        <end position="402"/>
    </location>
</feature>
<dbReference type="PANTHER" id="PTHR22773">
    <property type="entry name" value="NADH DEHYDROGENASE"/>
    <property type="match status" value="1"/>
</dbReference>
<comment type="subunit">
    <text evidence="5">NDH-1 is composed of 14 different subunits. Subunits NuoA, H, J, K, L, M, N constitute the membrane sector of the complex.</text>
</comment>
<keyword evidence="8" id="KW-0560">Oxidoreductase</keyword>
<dbReference type="RefSeq" id="WP_054450496.1">
    <property type="nucleotide sequence ID" value="NZ_CYTK01000001.1"/>
</dbReference>
<comment type="catalytic activity">
    <reaction evidence="5">
        <text>a quinone + NADH + 5 H(+)(in) = a quinol + NAD(+) + 4 H(+)(out)</text>
        <dbReference type="Rhea" id="RHEA:57888"/>
        <dbReference type="ChEBI" id="CHEBI:15378"/>
        <dbReference type="ChEBI" id="CHEBI:24646"/>
        <dbReference type="ChEBI" id="CHEBI:57540"/>
        <dbReference type="ChEBI" id="CHEBI:57945"/>
        <dbReference type="ChEBI" id="CHEBI:132124"/>
    </reaction>
</comment>
<feature type="transmembrane region" description="Helical" evidence="5">
    <location>
        <begin position="414"/>
        <end position="435"/>
    </location>
</feature>